<name>A0A918FZ48_9ACTN</name>
<reference evidence="2" key="2">
    <citation type="submission" date="2020-09" db="EMBL/GenBank/DDBJ databases">
        <authorList>
            <person name="Sun Q."/>
            <person name="Ohkuma M."/>
        </authorList>
    </citation>
    <scope>NUCLEOTIDE SEQUENCE</scope>
    <source>
        <strain evidence="2">JCM 4386</strain>
    </source>
</reference>
<accession>A0A918FZ48</accession>
<proteinExistence type="predicted"/>
<feature type="region of interest" description="Disordered" evidence="1">
    <location>
        <begin position="23"/>
        <end position="44"/>
    </location>
</feature>
<keyword evidence="3" id="KW-1185">Reference proteome</keyword>
<organism evidence="2 3">
    <name type="scientific">Streptomyces humidus</name>
    <dbReference type="NCBI Taxonomy" id="52259"/>
    <lineage>
        <taxon>Bacteria</taxon>
        <taxon>Bacillati</taxon>
        <taxon>Actinomycetota</taxon>
        <taxon>Actinomycetes</taxon>
        <taxon>Kitasatosporales</taxon>
        <taxon>Streptomycetaceae</taxon>
        <taxon>Streptomyces</taxon>
    </lineage>
</organism>
<dbReference type="Proteomes" id="UP000606194">
    <property type="component" value="Unassembled WGS sequence"/>
</dbReference>
<evidence type="ECO:0000313" key="3">
    <source>
        <dbReference type="Proteomes" id="UP000606194"/>
    </source>
</evidence>
<dbReference type="EMBL" id="BMTL01000020">
    <property type="protein sequence ID" value="GGS02646.1"/>
    <property type="molecule type" value="Genomic_DNA"/>
</dbReference>
<sequence>MVIATAAPGPPAAVALSLLAHVGGRDSPAPEGAEPPSLLTDLHV</sequence>
<evidence type="ECO:0000256" key="1">
    <source>
        <dbReference type="SAM" id="MobiDB-lite"/>
    </source>
</evidence>
<dbReference type="AlphaFoldDB" id="A0A918FZ48"/>
<comment type="caution">
    <text evidence="2">The sequence shown here is derived from an EMBL/GenBank/DDBJ whole genome shotgun (WGS) entry which is preliminary data.</text>
</comment>
<reference evidence="2" key="1">
    <citation type="journal article" date="2014" name="Int. J. Syst. Evol. Microbiol.">
        <title>Complete genome sequence of Corynebacterium casei LMG S-19264T (=DSM 44701T), isolated from a smear-ripened cheese.</title>
        <authorList>
            <consortium name="US DOE Joint Genome Institute (JGI-PGF)"/>
            <person name="Walter F."/>
            <person name="Albersmeier A."/>
            <person name="Kalinowski J."/>
            <person name="Ruckert C."/>
        </authorList>
    </citation>
    <scope>NUCLEOTIDE SEQUENCE</scope>
    <source>
        <strain evidence="2">JCM 4386</strain>
    </source>
</reference>
<gene>
    <name evidence="2" type="ORF">GCM10010269_46900</name>
</gene>
<evidence type="ECO:0000313" key="2">
    <source>
        <dbReference type="EMBL" id="GGS02646.1"/>
    </source>
</evidence>
<dbReference type="RefSeq" id="WP_268254525.1">
    <property type="nucleotide sequence ID" value="NZ_BMTL01000020.1"/>
</dbReference>
<protein>
    <submittedName>
        <fullName evidence="2">Uncharacterized protein</fullName>
    </submittedName>
</protein>